<protein>
    <recommendedName>
        <fullName evidence="3">ABM domain-containing protein</fullName>
    </recommendedName>
</protein>
<evidence type="ECO:0000313" key="2">
    <source>
        <dbReference type="Proteomes" id="UP000501452"/>
    </source>
</evidence>
<dbReference type="AlphaFoldDB" id="A0A6G8QAI0"/>
<gene>
    <name evidence="1" type="ORF">GBA63_12955</name>
</gene>
<dbReference type="EMBL" id="CP045119">
    <property type="protein sequence ID" value="QIN83443.1"/>
    <property type="molecule type" value="Genomic_DNA"/>
</dbReference>
<evidence type="ECO:0008006" key="3">
    <source>
        <dbReference type="Google" id="ProtNLM"/>
    </source>
</evidence>
<organism evidence="1 2">
    <name type="scientific">Rubrobacter tropicus</name>
    <dbReference type="NCBI Taxonomy" id="2653851"/>
    <lineage>
        <taxon>Bacteria</taxon>
        <taxon>Bacillati</taxon>
        <taxon>Actinomycetota</taxon>
        <taxon>Rubrobacteria</taxon>
        <taxon>Rubrobacterales</taxon>
        <taxon>Rubrobacteraceae</taxon>
        <taxon>Rubrobacter</taxon>
    </lineage>
</organism>
<dbReference type="PANTHER" id="PTHR36986:SF1">
    <property type="entry name" value="UPF0643 PROTEIN PB2B2.08"/>
    <property type="match status" value="1"/>
</dbReference>
<keyword evidence="2" id="KW-1185">Reference proteome</keyword>
<dbReference type="RefSeq" id="WP_166176735.1">
    <property type="nucleotide sequence ID" value="NZ_CP045119.1"/>
</dbReference>
<dbReference type="KEGG" id="rub:GBA63_12955"/>
<dbReference type="PANTHER" id="PTHR36986">
    <property type="entry name" value="UPF0643 PROTEIN PB2B2.08"/>
    <property type="match status" value="1"/>
</dbReference>
<accession>A0A6G8QAI0</accession>
<reference evidence="1 2" key="1">
    <citation type="submission" date="2019-10" db="EMBL/GenBank/DDBJ databases">
        <title>Rubrobacter sp nov SCSIO 52090 isolated from a deep-sea sediment in the South China Sea.</title>
        <authorList>
            <person name="Chen R.W."/>
        </authorList>
    </citation>
    <scope>NUCLEOTIDE SEQUENCE [LARGE SCALE GENOMIC DNA]</scope>
    <source>
        <strain evidence="1 2">SCSIO 52909</strain>
    </source>
</reference>
<proteinExistence type="predicted"/>
<sequence>MTLSLRVGLQEAAQRISPVRSDYQNLPIEQGFDWPVIAGYDFDRLYLVVFRSVRRPDADLDLLRWFDDLAYAEALRSGGLLRYFKGDADERRRCLSFCLWESREAALGASGGKKHEQAASITSRMYVSYDLERYELTPGEEGGRLHFRRL</sequence>
<name>A0A6G8QAI0_9ACTN</name>
<dbReference type="Proteomes" id="UP000501452">
    <property type="component" value="Chromosome"/>
</dbReference>
<evidence type="ECO:0000313" key="1">
    <source>
        <dbReference type="EMBL" id="QIN83443.1"/>
    </source>
</evidence>